<comment type="caution">
    <text evidence="4">The sequence shown here is derived from an EMBL/GenBank/DDBJ whole genome shotgun (WGS) entry which is preliminary data.</text>
</comment>
<gene>
    <name evidence="4" type="ORF">QWY31_03285</name>
</gene>
<protein>
    <submittedName>
        <fullName evidence="4">M28 family peptidase</fullName>
    </submittedName>
</protein>
<keyword evidence="2" id="KW-0012">Acyltransferase</keyword>
<evidence type="ECO:0000256" key="2">
    <source>
        <dbReference type="ARBA" id="ARBA00023315"/>
    </source>
</evidence>
<dbReference type="InterPro" id="IPR007484">
    <property type="entry name" value="Peptidase_M28"/>
</dbReference>
<dbReference type="RefSeq" id="WP_320003036.1">
    <property type="nucleotide sequence ID" value="NZ_JAUHJS010000002.1"/>
</dbReference>
<dbReference type="InterPro" id="IPR040234">
    <property type="entry name" value="QC/QCL"/>
</dbReference>
<organism evidence="4 5">
    <name type="scientific">Shiella aurantiaca</name>
    <dbReference type="NCBI Taxonomy" id="3058365"/>
    <lineage>
        <taxon>Bacteria</taxon>
        <taxon>Pseudomonadati</taxon>
        <taxon>Bacteroidota</taxon>
        <taxon>Cytophagia</taxon>
        <taxon>Cytophagales</taxon>
        <taxon>Shiellaceae</taxon>
        <taxon>Shiella</taxon>
    </lineage>
</organism>
<dbReference type="PANTHER" id="PTHR12283:SF6">
    <property type="entry name" value="GLUTAMINYL-PEPTIDE CYCLOTRANSFERASE-RELATED"/>
    <property type="match status" value="1"/>
</dbReference>
<evidence type="ECO:0000313" key="4">
    <source>
        <dbReference type="EMBL" id="MDN4164507.1"/>
    </source>
</evidence>
<dbReference type="PANTHER" id="PTHR12283">
    <property type="entry name" value="GLUTAMINYL-PEPTIDE CYCLOTRANSFERASE"/>
    <property type="match status" value="1"/>
</dbReference>
<dbReference type="Pfam" id="PF04389">
    <property type="entry name" value="Peptidase_M28"/>
    <property type="match status" value="1"/>
</dbReference>
<reference evidence="4" key="1">
    <citation type="submission" date="2023-06" db="EMBL/GenBank/DDBJ databases">
        <title>Cytophagales bacterium Strain LB-30, isolated from soil.</title>
        <authorList>
            <person name="Liu B."/>
        </authorList>
    </citation>
    <scope>NUCLEOTIDE SEQUENCE</scope>
    <source>
        <strain evidence="4">LB-30</strain>
    </source>
</reference>
<dbReference type="SUPFAM" id="SSF53187">
    <property type="entry name" value="Zn-dependent exopeptidases"/>
    <property type="match status" value="1"/>
</dbReference>
<keyword evidence="1" id="KW-0808">Transferase</keyword>
<evidence type="ECO:0000256" key="1">
    <source>
        <dbReference type="ARBA" id="ARBA00022679"/>
    </source>
</evidence>
<feature type="domain" description="Peptidase M28" evidence="3">
    <location>
        <begin position="100"/>
        <end position="324"/>
    </location>
</feature>
<keyword evidence="5" id="KW-1185">Reference proteome</keyword>
<evidence type="ECO:0000259" key="3">
    <source>
        <dbReference type="Pfam" id="PF04389"/>
    </source>
</evidence>
<evidence type="ECO:0000313" key="5">
    <source>
        <dbReference type="Proteomes" id="UP001168552"/>
    </source>
</evidence>
<dbReference type="Gene3D" id="3.40.630.10">
    <property type="entry name" value="Zn peptidases"/>
    <property type="match status" value="1"/>
</dbReference>
<dbReference type="Proteomes" id="UP001168552">
    <property type="component" value="Unassembled WGS sequence"/>
</dbReference>
<sequence length="328" mass="36703">MKSKSIILGLLVITMACKQEKRGETEKQAEVMNPSPVFVADSAYAFVQKQVDFGPRVPNTAAHSACGDYLVASLTRFGWQVQEQLFEMEAYTGEKLALRNIIASINPEEKKRILLAAHWDTRPFADKDAERQKEPIDGANDGGSGVGVLLEIARVLGAEKPEVGVDIILFDGEDYGEAMFDAGNAPYTNTSWYCLGSQYWSKNKHKAGYSAYYGILLDMVGAKDALFYQEGNSLEYAPSIVYKVWETASAIGYDHHFVNRKTYGITDDHYFVNTIGKIPMIDIIEYDPLNPESYFPDYHHTHKDNMDIISRETLKAVGQTVIQTVVNE</sequence>
<proteinExistence type="predicted"/>
<accession>A0ABT8F262</accession>
<name>A0ABT8F262_9BACT</name>
<dbReference type="PROSITE" id="PS51257">
    <property type="entry name" value="PROKAR_LIPOPROTEIN"/>
    <property type="match status" value="1"/>
</dbReference>
<dbReference type="EMBL" id="JAUHJS010000002">
    <property type="protein sequence ID" value="MDN4164507.1"/>
    <property type="molecule type" value="Genomic_DNA"/>
</dbReference>